<evidence type="ECO:0000256" key="1">
    <source>
        <dbReference type="SAM" id="MobiDB-lite"/>
    </source>
</evidence>
<proteinExistence type="predicted"/>
<reference evidence="2" key="1">
    <citation type="submission" date="2022-07" db="EMBL/GenBank/DDBJ databases">
        <title>The genome of Lyophyllum shimeji provides insight into the initial evolution of ectomycorrhizal fungal genome.</title>
        <authorList>
            <person name="Kobayashi Y."/>
            <person name="Shibata T."/>
            <person name="Hirakawa H."/>
            <person name="Shigenobu S."/>
            <person name="Nishiyama T."/>
            <person name="Yamada A."/>
            <person name="Hasebe M."/>
            <person name="Kawaguchi M."/>
        </authorList>
    </citation>
    <scope>NUCLEOTIDE SEQUENCE</scope>
    <source>
        <strain evidence="2">AT787</strain>
    </source>
</reference>
<evidence type="ECO:0000313" key="3">
    <source>
        <dbReference type="Proteomes" id="UP001063166"/>
    </source>
</evidence>
<keyword evidence="3" id="KW-1185">Reference proteome</keyword>
<protein>
    <submittedName>
        <fullName evidence="2">Uncharacterized protein</fullName>
    </submittedName>
</protein>
<gene>
    <name evidence="2" type="ORF">LshimejAT787_1701520</name>
</gene>
<dbReference type="Proteomes" id="UP001063166">
    <property type="component" value="Unassembled WGS sequence"/>
</dbReference>
<organism evidence="2 3">
    <name type="scientific">Lyophyllum shimeji</name>
    <name type="common">Hon-shimeji</name>
    <name type="synonym">Tricholoma shimeji</name>
    <dbReference type="NCBI Taxonomy" id="47721"/>
    <lineage>
        <taxon>Eukaryota</taxon>
        <taxon>Fungi</taxon>
        <taxon>Dikarya</taxon>
        <taxon>Basidiomycota</taxon>
        <taxon>Agaricomycotina</taxon>
        <taxon>Agaricomycetes</taxon>
        <taxon>Agaricomycetidae</taxon>
        <taxon>Agaricales</taxon>
        <taxon>Tricholomatineae</taxon>
        <taxon>Lyophyllaceae</taxon>
        <taxon>Lyophyllum</taxon>
    </lineage>
</organism>
<feature type="region of interest" description="Disordered" evidence="1">
    <location>
        <begin position="345"/>
        <end position="380"/>
    </location>
</feature>
<evidence type="ECO:0000313" key="2">
    <source>
        <dbReference type="EMBL" id="GLB44525.1"/>
    </source>
</evidence>
<accession>A0A9P3PYU8</accession>
<feature type="compositionally biased region" description="Polar residues" evidence="1">
    <location>
        <begin position="439"/>
        <end position="458"/>
    </location>
</feature>
<name>A0A9P3PYU8_LYOSH</name>
<dbReference type="AlphaFoldDB" id="A0A9P3PYU8"/>
<sequence length="458" mass="52400">MQSERKISPVPDGVVAYITGANENMYALFKDGELIVIQAPSKLAAESSLDADEEFSLAKAAEYERIFFDDLEQLRTVVHTIEFGKTNWGYLVHHPRRGYEILQKQRRMPKLTCHTWARLIPFNEVHFTRFWPGLDIWNGYWKEREVDVFMAYNDRTMRILDQEMRGYLALQGLDLTYEVLGHVVNNDGTIVGLAYEAHVGRLLQFRDRALVYDALSKVQQRGLVFCGAQEFTNIHIMNGKVRLTNLASIWHFPDEKLRKEHGDERHWKPLESWFPALKAQKDNTPRPVYQRLWDHNVQLLPHISPDRPLFAWFTLDLPSIEVCAKRNEEVLSWLRRHATSRNHLALPGRSSSSARDPAFGWHVAGRSKGSRRRRDQKAGEAVPGCRQILISSLAGTICSESEPEPVYMRGSAVKVLPRLPAGKERLDSVDNNSPEETETMTGSTYYSRSSTLSGALSP</sequence>
<dbReference type="EMBL" id="BRPK01000017">
    <property type="protein sequence ID" value="GLB44525.1"/>
    <property type="molecule type" value="Genomic_DNA"/>
</dbReference>
<feature type="region of interest" description="Disordered" evidence="1">
    <location>
        <begin position="421"/>
        <end position="458"/>
    </location>
</feature>
<comment type="caution">
    <text evidence="2">The sequence shown here is derived from an EMBL/GenBank/DDBJ whole genome shotgun (WGS) entry which is preliminary data.</text>
</comment>
<dbReference type="OrthoDB" id="2874131at2759"/>